<dbReference type="Proteomes" id="UP001159405">
    <property type="component" value="Unassembled WGS sequence"/>
</dbReference>
<evidence type="ECO:0008006" key="3">
    <source>
        <dbReference type="Google" id="ProtNLM"/>
    </source>
</evidence>
<name>A0ABN8SA02_9CNID</name>
<dbReference type="PANTHER" id="PTHR33050">
    <property type="entry name" value="REVERSE TRANSCRIPTASE DOMAIN-CONTAINING PROTEIN"/>
    <property type="match status" value="1"/>
</dbReference>
<comment type="caution">
    <text evidence="1">The sequence shown here is derived from an EMBL/GenBank/DDBJ whole genome shotgun (WGS) entry which is preliminary data.</text>
</comment>
<evidence type="ECO:0000313" key="1">
    <source>
        <dbReference type="EMBL" id="CAH3188075.1"/>
    </source>
</evidence>
<dbReference type="PANTHER" id="PTHR33050:SF7">
    <property type="entry name" value="RIBONUCLEASE H"/>
    <property type="match status" value="1"/>
</dbReference>
<accession>A0ABN8SA02</accession>
<sequence length="158" mass="17810">MGFHQPLGACFNKLLTPVYSTLRQKGHLNVGYIDDSYLQGKDTNECLLNIFDTQTLFTLLGFVINAQKSSVILDQRITFLGFVLDSVSMTITLTDEKKAKGKASCQAMQHKHETTITELAQLIGTLVSNLLEVQFGRPHHRNLEMEKNLALREHKGNY</sequence>
<organism evidence="1 2">
    <name type="scientific">Porites lobata</name>
    <dbReference type="NCBI Taxonomy" id="104759"/>
    <lineage>
        <taxon>Eukaryota</taxon>
        <taxon>Metazoa</taxon>
        <taxon>Cnidaria</taxon>
        <taxon>Anthozoa</taxon>
        <taxon>Hexacorallia</taxon>
        <taxon>Scleractinia</taxon>
        <taxon>Fungiina</taxon>
        <taxon>Poritidae</taxon>
        <taxon>Porites</taxon>
    </lineage>
</organism>
<dbReference type="Gene3D" id="3.30.70.270">
    <property type="match status" value="1"/>
</dbReference>
<keyword evidence="2" id="KW-1185">Reference proteome</keyword>
<reference evidence="1 2" key="1">
    <citation type="submission" date="2022-05" db="EMBL/GenBank/DDBJ databases">
        <authorList>
            <consortium name="Genoscope - CEA"/>
            <person name="William W."/>
        </authorList>
    </citation>
    <scope>NUCLEOTIDE SEQUENCE [LARGE SCALE GENOMIC DNA]</scope>
</reference>
<dbReference type="InterPro" id="IPR043128">
    <property type="entry name" value="Rev_trsase/Diguanyl_cyclase"/>
</dbReference>
<dbReference type="EMBL" id="CALNXK010000588">
    <property type="protein sequence ID" value="CAH3188075.1"/>
    <property type="molecule type" value="Genomic_DNA"/>
</dbReference>
<dbReference type="InterPro" id="IPR052055">
    <property type="entry name" value="Hepadnavirus_pol/RT"/>
</dbReference>
<protein>
    <recommendedName>
        <fullName evidence="3">Reverse transcriptase domain-containing protein</fullName>
    </recommendedName>
</protein>
<gene>
    <name evidence="1" type="ORF">PLOB_00039105</name>
</gene>
<proteinExistence type="predicted"/>
<evidence type="ECO:0000313" key="2">
    <source>
        <dbReference type="Proteomes" id="UP001159405"/>
    </source>
</evidence>